<comment type="caution">
    <text evidence="1">The sequence shown here is derived from an EMBL/GenBank/DDBJ whole genome shotgun (WGS) entry which is preliminary data.</text>
</comment>
<name>A0ABQ5KAT5_9EUKA</name>
<accession>A0ABQ5KAT5</accession>
<gene>
    <name evidence="1" type="ORF">ADUPG1_005279</name>
</gene>
<dbReference type="Proteomes" id="UP001057375">
    <property type="component" value="Unassembled WGS sequence"/>
</dbReference>
<evidence type="ECO:0000313" key="1">
    <source>
        <dbReference type="EMBL" id="GKT29543.1"/>
    </source>
</evidence>
<keyword evidence="2" id="KW-1185">Reference proteome</keyword>
<sequence>MCAWAVRREQDITLFPIFTGNVPENGHHILLSLEEGISWPKPCSPL</sequence>
<protein>
    <submittedName>
        <fullName evidence="1">Uncharacterized protein</fullName>
    </submittedName>
</protein>
<organism evidence="1 2">
    <name type="scientific">Aduncisulcus paluster</name>
    <dbReference type="NCBI Taxonomy" id="2918883"/>
    <lineage>
        <taxon>Eukaryota</taxon>
        <taxon>Metamonada</taxon>
        <taxon>Carpediemonas-like organisms</taxon>
        <taxon>Aduncisulcus</taxon>
    </lineage>
</organism>
<feature type="non-terminal residue" evidence="1">
    <location>
        <position position="46"/>
    </location>
</feature>
<evidence type="ECO:0000313" key="2">
    <source>
        <dbReference type="Proteomes" id="UP001057375"/>
    </source>
</evidence>
<proteinExistence type="predicted"/>
<dbReference type="EMBL" id="BQXS01008375">
    <property type="protein sequence ID" value="GKT29543.1"/>
    <property type="molecule type" value="Genomic_DNA"/>
</dbReference>
<reference evidence="1" key="1">
    <citation type="submission" date="2022-03" db="EMBL/GenBank/DDBJ databases">
        <title>Draft genome sequence of Aduncisulcus paluster, a free-living microaerophilic Fornicata.</title>
        <authorList>
            <person name="Yuyama I."/>
            <person name="Kume K."/>
            <person name="Tamura T."/>
            <person name="Inagaki Y."/>
            <person name="Hashimoto T."/>
        </authorList>
    </citation>
    <scope>NUCLEOTIDE SEQUENCE</scope>
    <source>
        <strain evidence="1">NY0171</strain>
    </source>
</reference>